<accession>W4JM41</accession>
<evidence type="ECO:0008006" key="4">
    <source>
        <dbReference type="Google" id="ProtNLM"/>
    </source>
</evidence>
<dbReference type="InterPro" id="IPR009003">
    <property type="entry name" value="Peptidase_S1_PA"/>
</dbReference>
<feature type="coiled-coil region" evidence="1">
    <location>
        <begin position="283"/>
        <end position="317"/>
    </location>
</feature>
<proteinExistence type="predicted"/>
<dbReference type="eggNOG" id="ENOG502QR0D">
    <property type="taxonomic scope" value="Eukaryota"/>
</dbReference>
<dbReference type="AlphaFoldDB" id="W4JM41"/>
<keyword evidence="3" id="KW-1185">Reference proteome</keyword>
<sequence length="542" mass="59746">MAANEDRLLPLRITFTRTPPNLVPNAPFIPSAEEAEHRYYGIPSQPYFIARSSHDTWAMPTGMDAYIQPRELHGVGKHPLCDVWEDDISVAMHNYMVEQEVQYSSLDPVRIKIINEPISPVIIWVGVEPGSLSAERFLLKNGIEDVHVEIRASVISTFAKMYKPVPTSNPTVHVREAFSTALGITICAEKTPNIQGTATLFFTVSSKPGKLFLLTAKHVLFRVDEENDHYEYHRSGPRRNVLLMGADGFKARIQDIEKEIGGTHIVIAHLRARLKVADKMEDLDDAQAEREDIQPQLDKAEKAVKQLKLFLADLKRDWEDPKSRIIGHVVLSPPLIHSVGKDGFTQDIAIIEVDTTKIDATNFIGNVIDLGTEIPVKTLTAWMHPNPANQPSFEYPPNRLLQFRGTLSNDEMCKPNPKNIDDRGDPTIMVFKRGCSSGLTVGCLNNICSVVRKAIKTKPGVFSKEVAVLPRTSKSGAFSEGGDSGAAVINGRGAVAGMLTGGGGSGKVSDCTYVTPITFLLERLKELCFPANIFPTAADVFD</sequence>
<dbReference type="Proteomes" id="UP000030671">
    <property type="component" value="Unassembled WGS sequence"/>
</dbReference>
<dbReference type="RefSeq" id="XP_009553122.1">
    <property type="nucleotide sequence ID" value="XM_009554827.1"/>
</dbReference>
<dbReference type="EMBL" id="KI925467">
    <property type="protein sequence ID" value="ETW74622.1"/>
    <property type="molecule type" value="Genomic_DNA"/>
</dbReference>
<name>W4JM41_HETIT</name>
<organism evidence="2 3">
    <name type="scientific">Heterobasidion irregulare (strain TC 32-1)</name>
    <dbReference type="NCBI Taxonomy" id="747525"/>
    <lineage>
        <taxon>Eukaryota</taxon>
        <taxon>Fungi</taxon>
        <taxon>Dikarya</taxon>
        <taxon>Basidiomycota</taxon>
        <taxon>Agaricomycotina</taxon>
        <taxon>Agaricomycetes</taxon>
        <taxon>Russulales</taxon>
        <taxon>Bondarzewiaceae</taxon>
        <taxon>Heterobasidion</taxon>
        <taxon>Heterobasidion annosum species complex</taxon>
    </lineage>
</organism>
<dbReference type="SUPFAM" id="SSF50494">
    <property type="entry name" value="Trypsin-like serine proteases"/>
    <property type="match status" value="1"/>
</dbReference>
<dbReference type="GeneID" id="20671705"/>
<keyword evidence="1" id="KW-0175">Coiled coil</keyword>
<evidence type="ECO:0000313" key="2">
    <source>
        <dbReference type="EMBL" id="ETW74622.1"/>
    </source>
</evidence>
<dbReference type="HOGENOM" id="CLU_024804_0_0_1"/>
<dbReference type="InParanoid" id="W4JM41"/>
<evidence type="ECO:0000313" key="3">
    <source>
        <dbReference type="Proteomes" id="UP000030671"/>
    </source>
</evidence>
<gene>
    <name evidence="2" type="ORF">HETIRDRAFT_332132</name>
</gene>
<dbReference type="OrthoDB" id="5424209at2759"/>
<protein>
    <recommendedName>
        <fullName evidence="4">Peptidase S1 domain-containing protein</fullName>
    </recommendedName>
</protein>
<dbReference type="KEGG" id="hir:HETIRDRAFT_332132"/>
<reference evidence="2 3" key="1">
    <citation type="journal article" date="2012" name="New Phytol.">
        <title>Insight into trade-off between wood decay and parasitism from the genome of a fungal forest pathogen.</title>
        <authorList>
            <person name="Olson A."/>
            <person name="Aerts A."/>
            <person name="Asiegbu F."/>
            <person name="Belbahri L."/>
            <person name="Bouzid O."/>
            <person name="Broberg A."/>
            <person name="Canback B."/>
            <person name="Coutinho P.M."/>
            <person name="Cullen D."/>
            <person name="Dalman K."/>
            <person name="Deflorio G."/>
            <person name="van Diepen L.T."/>
            <person name="Dunand C."/>
            <person name="Duplessis S."/>
            <person name="Durling M."/>
            <person name="Gonthier P."/>
            <person name="Grimwood J."/>
            <person name="Fossdal C.G."/>
            <person name="Hansson D."/>
            <person name="Henrissat B."/>
            <person name="Hietala A."/>
            <person name="Himmelstrand K."/>
            <person name="Hoffmeister D."/>
            <person name="Hogberg N."/>
            <person name="James T.Y."/>
            <person name="Karlsson M."/>
            <person name="Kohler A."/>
            <person name="Kues U."/>
            <person name="Lee Y.H."/>
            <person name="Lin Y.C."/>
            <person name="Lind M."/>
            <person name="Lindquist E."/>
            <person name="Lombard V."/>
            <person name="Lucas S."/>
            <person name="Lunden K."/>
            <person name="Morin E."/>
            <person name="Murat C."/>
            <person name="Park J."/>
            <person name="Raffaello T."/>
            <person name="Rouze P."/>
            <person name="Salamov A."/>
            <person name="Schmutz J."/>
            <person name="Solheim H."/>
            <person name="Stahlberg J."/>
            <person name="Velez H."/>
            <person name="de Vries R.P."/>
            <person name="Wiebenga A."/>
            <person name="Woodward S."/>
            <person name="Yakovlev I."/>
            <person name="Garbelotto M."/>
            <person name="Martin F."/>
            <person name="Grigoriev I.V."/>
            <person name="Stenlid J."/>
        </authorList>
    </citation>
    <scope>NUCLEOTIDE SEQUENCE [LARGE SCALE GENOMIC DNA]</scope>
    <source>
        <strain evidence="2 3">TC 32-1</strain>
    </source>
</reference>
<evidence type="ECO:0000256" key="1">
    <source>
        <dbReference type="SAM" id="Coils"/>
    </source>
</evidence>